<keyword evidence="3" id="KW-1185">Reference proteome</keyword>
<sequence>MFRDVNKTDFMYPKAKSQDSTITEIAESLTGASFRAVDSVSNSESDEQEGLLHLTGLSSDLELQKFRFFNISPSESFDESTILIGKLSLADTSSDTTETSQIIPKRELETSPCGSSELKQSNISLGKRPHGICRMPASKIDTAKDSSENSRSSDEGPLQCRTKKKRSFKSEQKVYQSLSAQSLEECGNVLSSMKRSQNSPRKRRISGEETKEKYRKRSVSVKDSETGEKSNIVIRSRSLSLDLKASPVKLDKISKSSPKAK</sequence>
<dbReference type="Proteomes" id="UP000887116">
    <property type="component" value="Unassembled WGS sequence"/>
</dbReference>
<comment type="caution">
    <text evidence="2">The sequence shown here is derived from an EMBL/GenBank/DDBJ whole genome shotgun (WGS) entry which is preliminary data.</text>
</comment>
<feature type="region of interest" description="Disordered" evidence="1">
    <location>
        <begin position="189"/>
        <end position="230"/>
    </location>
</feature>
<protein>
    <submittedName>
        <fullName evidence="2">Uncharacterized protein</fullName>
    </submittedName>
</protein>
<feature type="compositionally biased region" description="Polar residues" evidence="1">
    <location>
        <begin position="189"/>
        <end position="199"/>
    </location>
</feature>
<evidence type="ECO:0000256" key="1">
    <source>
        <dbReference type="SAM" id="MobiDB-lite"/>
    </source>
</evidence>
<evidence type="ECO:0000313" key="2">
    <source>
        <dbReference type="EMBL" id="GFQ85810.1"/>
    </source>
</evidence>
<dbReference type="OrthoDB" id="10495246at2759"/>
<gene>
    <name evidence="2" type="ORF">TNCT_36601</name>
</gene>
<feature type="compositionally biased region" description="Basic and acidic residues" evidence="1">
    <location>
        <begin position="141"/>
        <end position="154"/>
    </location>
</feature>
<dbReference type="AlphaFoldDB" id="A0A8X6FNU7"/>
<feature type="region of interest" description="Disordered" evidence="1">
    <location>
        <begin position="94"/>
        <end position="166"/>
    </location>
</feature>
<organism evidence="2 3">
    <name type="scientific">Trichonephila clavata</name>
    <name type="common">Joro spider</name>
    <name type="synonym">Nephila clavata</name>
    <dbReference type="NCBI Taxonomy" id="2740835"/>
    <lineage>
        <taxon>Eukaryota</taxon>
        <taxon>Metazoa</taxon>
        <taxon>Ecdysozoa</taxon>
        <taxon>Arthropoda</taxon>
        <taxon>Chelicerata</taxon>
        <taxon>Arachnida</taxon>
        <taxon>Araneae</taxon>
        <taxon>Araneomorphae</taxon>
        <taxon>Entelegynae</taxon>
        <taxon>Araneoidea</taxon>
        <taxon>Nephilidae</taxon>
        <taxon>Trichonephila</taxon>
    </lineage>
</organism>
<name>A0A8X6FNU7_TRICU</name>
<reference evidence="2" key="1">
    <citation type="submission" date="2020-07" db="EMBL/GenBank/DDBJ databases">
        <title>Multicomponent nature underlies the extraordinary mechanical properties of spider dragline silk.</title>
        <authorList>
            <person name="Kono N."/>
            <person name="Nakamura H."/>
            <person name="Mori M."/>
            <person name="Yoshida Y."/>
            <person name="Ohtoshi R."/>
            <person name="Malay A.D."/>
            <person name="Moran D.A.P."/>
            <person name="Tomita M."/>
            <person name="Numata K."/>
            <person name="Arakawa K."/>
        </authorList>
    </citation>
    <scope>NUCLEOTIDE SEQUENCE</scope>
</reference>
<dbReference type="EMBL" id="BMAO01032935">
    <property type="protein sequence ID" value="GFQ85810.1"/>
    <property type="molecule type" value="Genomic_DNA"/>
</dbReference>
<feature type="compositionally biased region" description="Polar residues" evidence="1">
    <location>
        <begin position="112"/>
        <end position="124"/>
    </location>
</feature>
<evidence type="ECO:0000313" key="3">
    <source>
        <dbReference type="Proteomes" id="UP000887116"/>
    </source>
</evidence>
<proteinExistence type="predicted"/>
<accession>A0A8X6FNU7</accession>